<evidence type="ECO:0000256" key="1">
    <source>
        <dbReference type="SAM" id="MobiDB-lite"/>
    </source>
</evidence>
<name>A0A0S4U412_RALSL</name>
<dbReference type="EMBL" id="LN899821">
    <property type="protein sequence ID" value="CUV16987.1"/>
    <property type="molecule type" value="Genomic_DNA"/>
</dbReference>
<gene>
    <name evidence="2" type="ORF">PSS4_v1_210028</name>
</gene>
<feature type="region of interest" description="Disordered" evidence="1">
    <location>
        <begin position="322"/>
        <end position="349"/>
    </location>
</feature>
<dbReference type="Pfam" id="PF18897">
    <property type="entry name" value="Gp3-like"/>
    <property type="match status" value="1"/>
</dbReference>
<evidence type="ECO:0000313" key="2">
    <source>
        <dbReference type="EMBL" id="CUV16987.1"/>
    </source>
</evidence>
<organism evidence="2">
    <name type="scientific">Ralstonia solanacearum</name>
    <name type="common">Pseudomonas solanacearum</name>
    <dbReference type="NCBI Taxonomy" id="305"/>
    <lineage>
        <taxon>Bacteria</taxon>
        <taxon>Pseudomonadati</taxon>
        <taxon>Pseudomonadota</taxon>
        <taxon>Betaproteobacteria</taxon>
        <taxon>Burkholderiales</taxon>
        <taxon>Burkholderiaceae</taxon>
        <taxon>Ralstonia</taxon>
        <taxon>Ralstonia solanacearum species complex</taxon>
    </lineage>
</organism>
<accession>A0A0S4U412</accession>
<reference evidence="2" key="1">
    <citation type="submission" date="2015-10" db="EMBL/GenBank/DDBJ databases">
        <authorList>
            <person name="Gilbert D.G."/>
        </authorList>
    </citation>
    <scope>NUCLEOTIDE SEQUENCE</scope>
    <source>
        <strain evidence="2">Phyl III-seqv23</strain>
    </source>
</reference>
<sequence length="425" mass="46830">MHAIPTHPGFATPRSIIEERPLRPPVIGKIRPGIKVLTKKARENPQAVQIHDALLAQGLSFEDIGSEIERKTGLSYALIPRNTPYFTCRGSDFTNPAIAEDILTRYGEDRGDGHKLWRFPVVFAFDDWLRNIPNELAVFNGTGKVFWSQYGADGLRQCKTFAPVERSERARRAKRIFGGRTIILRQDDAIPDGVCDPQVCPQYQDRNCNLTASFLFAIPDIRGLGLIELPTNSIYVLQKAHAAMQTVAIARGGRLVGTKFWLSKQEVEISRIDDNGLPVRQKQWLTTLDAEIDLGALLDGADHIGAAIEVGTQTVALLEHPTTEPAATATPMSGEEGGQPGAQTEPPAGGSIAEQFERLIVALGMEGQETREHLRVYAHSKFGKGWTKREQDMRALIDEMGVALVSPPAFREKVKAEFDGSLFSA</sequence>
<dbReference type="InterPro" id="IPR043991">
    <property type="entry name" value="Gp3-like"/>
</dbReference>
<dbReference type="AlphaFoldDB" id="A0A0S4U412"/>
<proteinExistence type="predicted"/>
<protein>
    <submittedName>
        <fullName evidence="2">Uncharacterized protein</fullName>
    </submittedName>
</protein>